<accession>A0A8H3ETL2</accession>
<sequence>MTIVKDSTDDTTKHEYTALVTGFGFFGEIPITAGLIAKLLPSSLASKDPLNPSGKNIAILGPKADYAAIPAEFGTIRRRTKELHTELGSKVDLWIHLGQWAQDWVTCERRAFRQDFLSTWNLHNGDKHYYSSPDSLGKNIDDAGPNPWLDVPLGLHSEVPVDATVSGANEQLARHGEKKGDQPLRVASHFEAGAHGCGLIFYESMANCYVQGRKRDVLFVHVPPGTDQDRLEKGKEAVLAIIGSAIAALVNRKLMTKEDFVRTLALTP</sequence>
<evidence type="ECO:0000313" key="1">
    <source>
        <dbReference type="EMBL" id="CAF9910037.1"/>
    </source>
</evidence>
<dbReference type="OrthoDB" id="408631at2759"/>
<dbReference type="EMBL" id="CAJPDQ010000005">
    <property type="protein sequence ID" value="CAF9910037.1"/>
    <property type="molecule type" value="Genomic_DNA"/>
</dbReference>
<dbReference type="SUPFAM" id="SSF53182">
    <property type="entry name" value="Pyrrolidone carboxyl peptidase (pyroglutamate aminopeptidase)"/>
    <property type="match status" value="1"/>
</dbReference>
<evidence type="ECO:0000313" key="2">
    <source>
        <dbReference type="Proteomes" id="UP000664169"/>
    </source>
</evidence>
<dbReference type="Gene3D" id="3.40.630.20">
    <property type="entry name" value="Peptidase C15, pyroglutamyl peptidase I-like"/>
    <property type="match status" value="1"/>
</dbReference>
<organism evidence="1 2">
    <name type="scientific">Gomphillus americanus</name>
    <dbReference type="NCBI Taxonomy" id="1940652"/>
    <lineage>
        <taxon>Eukaryota</taxon>
        <taxon>Fungi</taxon>
        <taxon>Dikarya</taxon>
        <taxon>Ascomycota</taxon>
        <taxon>Pezizomycotina</taxon>
        <taxon>Lecanoromycetes</taxon>
        <taxon>OSLEUM clade</taxon>
        <taxon>Ostropomycetidae</taxon>
        <taxon>Ostropales</taxon>
        <taxon>Graphidaceae</taxon>
        <taxon>Gomphilloideae</taxon>
        <taxon>Gomphillus</taxon>
    </lineage>
</organism>
<comment type="caution">
    <text evidence="1">The sequence shown here is derived from an EMBL/GenBank/DDBJ whole genome shotgun (WGS) entry which is preliminary data.</text>
</comment>
<keyword evidence="2" id="KW-1185">Reference proteome</keyword>
<proteinExistence type="predicted"/>
<evidence type="ECO:0008006" key="3">
    <source>
        <dbReference type="Google" id="ProtNLM"/>
    </source>
</evidence>
<dbReference type="AlphaFoldDB" id="A0A8H3ETL2"/>
<gene>
    <name evidence="1" type="ORF">GOMPHAMPRED_006933</name>
</gene>
<protein>
    <recommendedName>
        <fullName evidence="3">Pyroglutamyl-peptidase I</fullName>
    </recommendedName>
</protein>
<reference evidence="1" key="1">
    <citation type="submission" date="2021-03" db="EMBL/GenBank/DDBJ databases">
        <authorList>
            <person name="Tagirdzhanova G."/>
        </authorList>
    </citation>
    <scope>NUCLEOTIDE SEQUENCE</scope>
</reference>
<dbReference type="InterPro" id="IPR036440">
    <property type="entry name" value="Peptidase_C15-like_sf"/>
</dbReference>
<name>A0A8H3ETL2_9LECA</name>
<dbReference type="Proteomes" id="UP000664169">
    <property type="component" value="Unassembled WGS sequence"/>
</dbReference>